<dbReference type="EMBL" id="ASPP01007138">
    <property type="protein sequence ID" value="ETO27628.1"/>
    <property type="molecule type" value="Genomic_DNA"/>
</dbReference>
<evidence type="ECO:0000313" key="2">
    <source>
        <dbReference type="EMBL" id="ETO27628.1"/>
    </source>
</evidence>
<proteinExistence type="predicted"/>
<dbReference type="AlphaFoldDB" id="X6NNW1"/>
<sequence>EDEDELDDACISLPSIPRPKTIPKAYTEEQFDDEEFELFDVHGTKAQIRRLSAKIVSPSQHAIQNRNFEAVFSTTKSYKPVSPKKKASDTENEKTEEGTNEMELLKLGEPLLLCSSLSVPQLKSVAFAVKHQHHNQNSNDSLADNQKGTESCQDINNHRKLKAEGSKMNLDYDSKRTFIFPNKEYLEIGDGSF</sequence>
<feature type="region of interest" description="Disordered" evidence="1">
    <location>
        <begin position="79"/>
        <end position="99"/>
    </location>
</feature>
<evidence type="ECO:0000256" key="1">
    <source>
        <dbReference type="SAM" id="MobiDB-lite"/>
    </source>
</evidence>
<keyword evidence="3" id="KW-1185">Reference proteome</keyword>
<protein>
    <submittedName>
        <fullName evidence="2">Uncharacterized protein</fullName>
    </submittedName>
</protein>
<comment type="caution">
    <text evidence="2">The sequence shown here is derived from an EMBL/GenBank/DDBJ whole genome shotgun (WGS) entry which is preliminary data.</text>
</comment>
<evidence type="ECO:0000313" key="3">
    <source>
        <dbReference type="Proteomes" id="UP000023152"/>
    </source>
</evidence>
<accession>X6NNW1</accession>
<organism evidence="2 3">
    <name type="scientific">Reticulomyxa filosa</name>
    <dbReference type="NCBI Taxonomy" id="46433"/>
    <lineage>
        <taxon>Eukaryota</taxon>
        <taxon>Sar</taxon>
        <taxon>Rhizaria</taxon>
        <taxon>Retaria</taxon>
        <taxon>Foraminifera</taxon>
        <taxon>Monothalamids</taxon>
        <taxon>Reticulomyxidae</taxon>
        <taxon>Reticulomyxa</taxon>
    </lineage>
</organism>
<name>X6NNW1_RETFI</name>
<reference evidence="2 3" key="1">
    <citation type="journal article" date="2013" name="Curr. Biol.">
        <title>The Genome of the Foraminiferan Reticulomyxa filosa.</title>
        <authorList>
            <person name="Glockner G."/>
            <person name="Hulsmann N."/>
            <person name="Schleicher M."/>
            <person name="Noegel A.A."/>
            <person name="Eichinger L."/>
            <person name="Gallinger C."/>
            <person name="Pawlowski J."/>
            <person name="Sierra R."/>
            <person name="Euteneuer U."/>
            <person name="Pillet L."/>
            <person name="Moustafa A."/>
            <person name="Platzer M."/>
            <person name="Groth M."/>
            <person name="Szafranski K."/>
            <person name="Schliwa M."/>
        </authorList>
    </citation>
    <scope>NUCLEOTIDE SEQUENCE [LARGE SCALE GENOMIC DNA]</scope>
</reference>
<feature type="non-terminal residue" evidence="2">
    <location>
        <position position="1"/>
    </location>
</feature>
<feature type="compositionally biased region" description="Basic and acidic residues" evidence="1">
    <location>
        <begin position="86"/>
        <end position="97"/>
    </location>
</feature>
<gene>
    <name evidence="2" type="ORF">RFI_09502</name>
</gene>
<dbReference type="Proteomes" id="UP000023152">
    <property type="component" value="Unassembled WGS sequence"/>
</dbReference>